<dbReference type="Proteomes" id="UP000663090">
    <property type="component" value="Chromosome"/>
</dbReference>
<evidence type="ECO:0000313" key="1">
    <source>
        <dbReference type="EMBL" id="QSQ16554.1"/>
    </source>
</evidence>
<keyword evidence="2" id="KW-1185">Reference proteome</keyword>
<protein>
    <recommendedName>
        <fullName evidence="3">Lipoprotein</fullName>
    </recommendedName>
</protein>
<dbReference type="EMBL" id="CP071091">
    <property type="protein sequence ID" value="QSQ16554.1"/>
    <property type="molecule type" value="Genomic_DNA"/>
</dbReference>
<reference evidence="1 2" key="1">
    <citation type="submission" date="2021-02" db="EMBL/GenBank/DDBJ databases">
        <title>De Novo genome assembly of isolated myxobacteria.</title>
        <authorList>
            <person name="Stevens D.C."/>
        </authorList>
    </citation>
    <scope>NUCLEOTIDE SEQUENCE [LARGE SCALE GENOMIC DNA]</scope>
    <source>
        <strain evidence="1 2">SCHIC003</strain>
    </source>
</reference>
<dbReference type="PROSITE" id="PS51257">
    <property type="entry name" value="PROKAR_LIPOPROTEIN"/>
    <property type="match status" value="1"/>
</dbReference>
<name>A0ABX7NDW2_9BACT</name>
<dbReference type="RefSeq" id="WP_206718205.1">
    <property type="nucleotide sequence ID" value="NZ_CP071091.1"/>
</dbReference>
<gene>
    <name evidence="1" type="ORF">JY572_11130</name>
</gene>
<proteinExistence type="predicted"/>
<evidence type="ECO:0008006" key="3">
    <source>
        <dbReference type="Google" id="ProtNLM"/>
    </source>
</evidence>
<sequence length="665" mass="72170">MKRLMLLSALTLAGCYTDETPQPSGLGSFQVSVKGIYEANTNPRKEVPVVATCAAKYGGIQSAVPMDVRGTKDCLLALPRTVVEIDLELQALDVKGQPMENFNGPASFRTVPGNLTGPYRYRWAQLTNGRGTGSVRTGQLYGETHVWVEDEPVQVDYANGEVVPGELPPEPAHRTSSTGLSRSLFFEEPTIATVQVPQNGNQQTAYSGTFMRIGRAPEAGPALVQNCAPDDPNNGQPVTLLVTGTDPGGFFVTDLTACQVREGSIAGSVSQFTAEPSGFYPGRFNSMFIYNYSFPEGLDPGDLLWSIAGSVQEFTSTTQLTFPSWNIREKVRLLPQEQWNKYLDLAKPVEINGRLCGYTASPYITDPLCGYNYGNYKMEGLESSLVKVRRVKFPTVFKSCDANGNNMVASFCQTGSSGYGACGTDSPTDTDVPERQCNIDCTLGRGEFRGKLCTEKTTYDNFGQFVVEMNPTGAPAAGLDDSVPARLHTVNAAPPVAPATELWTRSPNTYTFGATMNIWCDKPTHVRFGGANQPGPETTVSLAATTRLERTLQDDQSVIWVSPQNPLGGVVTCTLAQHPNTRINLVTKDAVPDLVVQCDPNDSDTEKAKQCQFLRGATFDVVGHLRHVGAARPRWVVLPRDQDDLCCYPGPGLECPRPIKPCVTQ</sequence>
<accession>A0ABX7NDW2</accession>
<organism evidence="1 2">
    <name type="scientific">Myxococcus landrumensis</name>
    <dbReference type="NCBI Taxonomy" id="2813577"/>
    <lineage>
        <taxon>Bacteria</taxon>
        <taxon>Pseudomonadati</taxon>
        <taxon>Myxococcota</taxon>
        <taxon>Myxococcia</taxon>
        <taxon>Myxococcales</taxon>
        <taxon>Cystobacterineae</taxon>
        <taxon>Myxococcaceae</taxon>
        <taxon>Myxococcus</taxon>
    </lineage>
</organism>
<evidence type="ECO:0000313" key="2">
    <source>
        <dbReference type="Proteomes" id="UP000663090"/>
    </source>
</evidence>